<reference evidence="8" key="1">
    <citation type="submission" date="2019-08" db="EMBL/GenBank/DDBJ databases">
        <authorList>
            <person name="Kucharzyk K."/>
            <person name="Murdoch R.W."/>
            <person name="Higgins S."/>
            <person name="Loffler F."/>
        </authorList>
    </citation>
    <scope>NUCLEOTIDE SEQUENCE</scope>
</reference>
<dbReference type="GO" id="GO:0046872">
    <property type="term" value="F:metal ion binding"/>
    <property type="evidence" value="ECO:0007669"/>
    <property type="project" value="UniProtKB-KW"/>
</dbReference>
<organism evidence="8">
    <name type="scientific">bioreactor metagenome</name>
    <dbReference type="NCBI Taxonomy" id="1076179"/>
    <lineage>
        <taxon>unclassified sequences</taxon>
        <taxon>metagenomes</taxon>
        <taxon>ecological metagenomes</taxon>
    </lineage>
</organism>
<keyword evidence="2" id="KW-0540">Nuclease</keyword>
<dbReference type="GO" id="GO:0051536">
    <property type="term" value="F:iron-sulfur cluster binding"/>
    <property type="evidence" value="ECO:0007669"/>
    <property type="project" value="UniProtKB-KW"/>
</dbReference>
<keyword evidence="3" id="KW-0479">Metal-binding</keyword>
<feature type="domain" description="DUF83" evidence="7">
    <location>
        <begin position="133"/>
        <end position="211"/>
    </location>
</feature>
<evidence type="ECO:0000259" key="7">
    <source>
        <dbReference type="Pfam" id="PF01930"/>
    </source>
</evidence>
<dbReference type="AlphaFoldDB" id="A0A644UWA5"/>
<dbReference type="InterPro" id="IPR011604">
    <property type="entry name" value="PDDEXK-like_dom_sf"/>
</dbReference>
<dbReference type="PANTHER" id="PTHR36531:SF6">
    <property type="entry name" value="DNA REPLICATION ATP-DEPENDENT HELICASE_NUCLEASE DNA2"/>
    <property type="match status" value="1"/>
</dbReference>
<name>A0A644UWA5_9ZZZZ</name>
<evidence type="ECO:0000256" key="1">
    <source>
        <dbReference type="ARBA" id="ARBA00001966"/>
    </source>
</evidence>
<comment type="caution">
    <text evidence="8">The sequence shown here is derived from an EMBL/GenBank/DDBJ whole genome shotgun (WGS) entry which is preliminary data.</text>
</comment>
<evidence type="ECO:0000256" key="5">
    <source>
        <dbReference type="ARBA" id="ARBA00023004"/>
    </source>
</evidence>
<proteinExistence type="predicted"/>
<keyword evidence="5" id="KW-0408">Iron</keyword>
<dbReference type="Gene3D" id="3.90.320.10">
    <property type="match status" value="1"/>
</dbReference>
<dbReference type="InterPro" id="IPR051827">
    <property type="entry name" value="Cas4_exonuclease"/>
</dbReference>
<evidence type="ECO:0000256" key="3">
    <source>
        <dbReference type="ARBA" id="ARBA00022723"/>
    </source>
</evidence>
<evidence type="ECO:0000313" key="8">
    <source>
        <dbReference type="EMBL" id="MPL83300.1"/>
    </source>
</evidence>
<sequence>MPDQKISVTDVVKAGTCPMQLYLAKSVDIPYEEPIAYTVAKQLSYYLGDILSAEDVWEEGLKNMVPEDQPALSYLAKMVAACSKVTWRQAEQYDVSVFSEKYGIYGKVDRFFDDSFSLVKSGEAPTRGVYLHDRLRVICYAVCLEEMFGKPFYGRVEYLGSGTIRSVVLEPKDRRALFLALRAAEKVLNGGIPKVVRGPYCTWCKFVETCSAVEKPKSLFSKMMSKA</sequence>
<gene>
    <name evidence="8" type="ORF">SDC9_29253</name>
</gene>
<dbReference type="EMBL" id="VSSQ01000174">
    <property type="protein sequence ID" value="MPL83300.1"/>
    <property type="molecule type" value="Genomic_DNA"/>
</dbReference>
<evidence type="ECO:0000256" key="4">
    <source>
        <dbReference type="ARBA" id="ARBA00022801"/>
    </source>
</evidence>
<dbReference type="GO" id="GO:0016787">
    <property type="term" value="F:hydrolase activity"/>
    <property type="evidence" value="ECO:0007669"/>
    <property type="project" value="UniProtKB-KW"/>
</dbReference>
<dbReference type="InterPro" id="IPR022765">
    <property type="entry name" value="Dna2/Cas4_DUF83"/>
</dbReference>
<comment type="cofactor">
    <cofactor evidence="1">
        <name>[4Fe-4S] cluster</name>
        <dbReference type="ChEBI" id="CHEBI:49883"/>
    </cofactor>
</comment>
<evidence type="ECO:0000256" key="2">
    <source>
        <dbReference type="ARBA" id="ARBA00022722"/>
    </source>
</evidence>
<keyword evidence="4" id="KW-0378">Hydrolase</keyword>
<protein>
    <recommendedName>
        <fullName evidence="7">DUF83 domain-containing protein</fullName>
    </recommendedName>
</protein>
<dbReference type="Pfam" id="PF01930">
    <property type="entry name" value="Cas_Cas4"/>
    <property type="match status" value="1"/>
</dbReference>
<dbReference type="PANTHER" id="PTHR36531">
    <property type="entry name" value="CRISPR-ASSOCIATED EXONUCLEASE CAS4"/>
    <property type="match status" value="1"/>
</dbReference>
<keyword evidence="6" id="KW-0411">Iron-sulfur</keyword>
<evidence type="ECO:0000256" key="6">
    <source>
        <dbReference type="ARBA" id="ARBA00023014"/>
    </source>
</evidence>
<dbReference type="GO" id="GO:0004518">
    <property type="term" value="F:nuclease activity"/>
    <property type="evidence" value="ECO:0007669"/>
    <property type="project" value="UniProtKB-KW"/>
</dbReference>
<accession>A0A644UWA5</accession>